<evidence type="ECO:0000313" key="2">
    <source>
        <dbReference type="Proteomes" id="UP001055072"/>
    </source>
</evidence>
<accession>A0ACB8UCA0</accession>
<name>A0ACB8UCA0_9APHY</name>
<dbReference type="Proteomes" id="UP001055072">
    <property type="component" value="Unassembled WGS sequence"/>
</dbReference>
<comment type="caution">
    <text evidence="1">The sequence shown here is derived from an EMBL/GenBank/DDBJ whole genome shotgun (WGS) entry which is preliminary data.</text>
</comment>
<evidence type="ECO:0000313" key="1">
    <source>
        <dbReference type="EMBL" id="KAI0091890.1"/>
    </source>
</evidence>
<protein>
    <submittedName>
        <fullName evidence="1">Uncharacterized protein</fullName>
    </submittedName>
</protein>
<sequence length="408" mass="46182">MLSLDISKSGDVHCLSCAALTKKSRSPAFPQEILDCIIDELKDDRSELKACCLAHRLLLNRSRAIIHRRVVITSYELFKDKYTSPEVARQVRSLMLSQVVNITAATGSLPFSILARFPNVEWLTVGGTEWPKARFTSESRDIYASLFPLVNAMKFTDAGPFQSPEAMRDSLLFLSAFPSLSWLTLKFFEDTFTSDFTWPTPIVTSSDASAPLFPPCMNLSRLSLQVWTPLSFAHLVSTWLGRVALSREVTIDCTLRPFNFQDRDVSMLQANGAIFERVHDLILILKFPMTPISLAPVVLQRCASLRSLQLIVNWNPPSDREHLSHEIYTSLVNSIASIPSKEVEKISFSWDCWLAIFVDDRLDDALAKLPGLHQVEFAVRRDFDSKFLEERFWTSLQLTSSRISLTVL</sequence>
<gene>
    <name evidence="1" type="ORF">BDY19DRAFT_566073</name>
</gene>
<keyword evidence="2" id="KW-1185">Reference proteome</keyword>
<reference evidence="1" key="1">
    <citation type="journal article" date="2021" name="Environ. Microbiol.">
        <title>Gene family expansions and transcriptome signatures uncover fungal adaptations to wood decay.</title>
        <authorList>
            <person name="Hage H."/>
            <person name="Miyauchi S."/>
            <person name="Viragh M."/>
            <person name="Drula E."/>
            <person name="Min B."/>
            <person name="Chaduli D."/>
            <person name="Navarro D."/>
            <person name="Favel A."/>
            <person name="Norest M."/>
            <person name="Lesage-Meessen L."/>
            <person name="Balint B."/>
            <person name="Merenyi Z."/>
            <person name="de Eugenio L."/>
            <person name="Morin E."/>
            <person name="Martinez A.T."/>
            <person name="Baldrian P."/>
            <person name="Stursova M."/>
            <person name="Martinez M.J."/>
            <person name="Novotny C."/>
            <person name="Magnuson J.K."/>
            <person name="Spatafora J.W."/>
            <person name="Maurice S."/>
            <person name="Pangilinan J."/>
            <person name="Andreopoulos W."/>
            <person name="LaButti K."/>
            <person name="Hundley H."/>
            <person name="Na H."/>
            <person name="Kuo A."/>
            <person name="Barry K."/>
            <person name="Lipzen A."/>
            <person name="Henrissat B."/>
            <person name="Riley R."/>
            <person name="Ahrendt S."/>
            <person name="Nagy L.G."/>
            <person name="Grigoriev I.V."/>
            <person name="Martin F."/>
            <person name="Rosso M.N."/>
        </authorList>
    </citation>
    <scope>NUCLEOTIDE SEQUENCE</scope>
    <source>
        <strain evidence="1">CBS 384.51</strain>
    </source>
</reference>
<proteinExistence type="predicted"/>
<dbReference type="EMBL" id="MU274904">
    <property type="protein sequence ID" value="KAI0091890.1"/>
    <property type="molecule type" value="Genomic_DNA"/>
</dbReference>
<organism evidence="1 2">
    <name type="scientific">Irpex rosettiformis</name>
    <dbReference type="NCBI Taxonomy" id="378272"/>
    <lineage>
        <taxon>Eukaryota</taxon>
        <taxon>Fungi</taxon>
        <taxon>Dikarya</taxon>
        <taxon>Basidiomycota</taxon>
        <taxon>Agaricomycotina</taxon>
        <taxon>Agaricomycetes</taxon>
        <taxon>Polyporales</taxon>
        <taxon>Irpicaceae</taxon>
        <taxon>Irpex</taxon>
    </lineage>
</organism>